<dbReference type="OrthoDB" id="5170563at2"/>
<keyword evidence="3" id="KW-1185">Reference proteome</keyword>
<feature type="region of interest" description="Disordered" evidence="1">
    <location>
        <begin position="1"/>
        <end position="21"/>
    </location>
</feature>
<reference evidence="2 3" key="1">
    <citation type="submission" date="2019-03" db="EMBL/GenBank/DDBJ databases">
        <title>Genomic Encyclopedia of Type Strains, Phase IV (KMG-IV): sequencing the most valuable type-strain genomes for metagenomic binning, comparative biology and taxonomic classification.</title>
        <authorList>
            <person name="Goeker M."/>
        </authorList>
    </citation>
    <scope>NUCLEOTIDE SEQUENCE [LARGE SCALE GENOMIC DNA]</scope>
    <source>
        <strain evidence="2 3">DSM 45765</strain>
    </source>
</reference>
<feature type="compositionally biased region" description="Basic residues" evidence="1">
    <location>
        <begin position="1"/>
        <end position="11"/>
    </location>
</feature>
<comment type="caution">
    <text evidence="2">The sequence shown here is derived from an EMBL/GenBank/DDBJ whole genome shotgun (WGS) entry which is preliminary data.</text>
</comment>
<gene>
    <name evidence="2" type="ORF">EV191_1011066</name>
</gene>
<evidence type="ECO:0000256" key="1">
    <source>
        <dbReference type="SAM" id="MobiDB-lite"/>
    </source>
</evidence>
<evidence type="ECO:0000313" key="3">
    <source>
        <dbReference type="Proteomes" id="UP000294911"/>
    </source>
</evidence>
<evidence type="ECO:0000313" key="2">
    <source>
        <dbReference type="EMBL" id="TCP57114.1"/>
    </source>
</evidence>
<dbReference type="EMBL" id="SLXQ01000001">
    <property type="protein sequence ID" value="TCP57114.1"/>
    <property type="molecule type" value="Genomic_DNA"/>
</dbReference>
<dbReference type="AlphaFoldDB" id="A0A4R2R578"/>
<protein>
    <submittedName>
        <fullName evidence="2">Uncharacterized protein</fullName>
    </submittedName>
</protein>
<proteinExistence type="predicted"/>
<dbReference type="RefSeq" id="WP_132875632.1">
    <property type="nucleotide sequence ID" value="NZ_SLXQ01000001.1"/>
</dbReference>
<organism evidence="2 3">
    <name type="scientific">Tamaricihabitans halophyticus</name>
    <dbReference type="NCBI Taxonomy" id="1262583"/>
    <lineage>
        <taxon>Bacteria</taxon>
        <taxon>Bacillati</taxon>
        <taxon>Actinomycetota</taxon>
        <taxon>Actinomycetes</taxon>
        <taxon>Pseudonocardiales</taxon>
        <taxon>Pseudonocardiaceae</taxon>
        <taxon>Tamaricihabitans</taxon>
    </lineage>
</organism>
<name>A0A4R2R578_9PSEU</name>
<accession>A0A4R2R578</accession>
<dbReference type="Proteomes" id="UP000294911">
    <property type="component" value="Unassembled WGS sequence"/>
</dbReference>
<sequence length="566" mass="62061">MTPVSRGRKKDGKAIARPARSEKQEAYAEAIREFLALTDESDAITAEIVASDLVGVEWLERLAGADGPYFTAELISYAKGTSTPAALALLRALQSVATTEDDRKAAELAGDELASKGVAEPAWGSSLSAVEPTECWLFADVFGDSASLICVFDRAGTQHGVVCLLSFEWGKTIAADLYPMLEPAETLEEMRERVAQSAGAVRVDSVQPAAASRLLIDGIETLDDEYGEEFEDSVASSRALVLARYRALPAAAPRPDPAAVPAETEISNTLEEFLRAAESLDATDPATRNCAELLVRFGYAFDPKQPRKSSPRKLLTFVEDFLPGRPELDEELAEILPWVLTAWTNWVIANEELPEGARAELVTVTEDLFAQLAVDDVEDDELSLFADEDDEDGEDDELDDLDEDEFGDEEPTVIDYYLDDVQEIPDVDTLRDILDRRAFAIPDHNVQIDDTIVELDPRDPEYRQTLIVAEHPELHEALTDPDFVGEINGVDPKVFLLGQEVVAEHLWHDEPMEVWAAVKRLKEKGQKRTEILAALGAAAIANGYVTDEEDAGEPDEVGYRAAVDGL</sequence>
<feature type="region of interest" description="Disordered" evidence="1">
    <location>
        <begin position="385"/>
        <end position="406"/>
    </location>
</feature>